<protein>
    <submittedName>
        <fullName evidence="2">Uncharacterized protein</fullName>
    </submittedName>
</protein>
<proteinExistence type="predicted"/>
<feature type="transmembrane region" description="Helical" evidence="1">
    <location>
        <begin position="34"/>
        <end position="53"/>
    </location>
</feature>
<gene>
    <name evidence="2" type="ORF">CHARACLAT_007443</name>
</gene>
<dbReference type="EMBL" id="JAHUTJ010049594">
    <property type="protein sequence ID" value="MED6283311.1"/>
    <property type="molecule type" value="Genomic_DNA"/>
</dbReference>
<sequence>MTSLLDLILPVCPLFCLLLFPFLSVSRGPAEGNLLPHLGLVAWLPTALSLLLANKQRARDVCGCSSS</sequence>
<dbReference type="Proteomes" id="UP001352852">
    <property type="component" value="Unassembled WGS sequence"/>
</dbReference>
<keyword evidence="1" id="KW-0472">Membrane</keyword>
<comment type="caution">
    <text evidence="2">The sequence shown here is derived from an EMBL/GenBank/DDBJ whole genome shotgun (WGS) entry which is preliminary data.</text>
</comment>
<keyword evidence="3" id="KW-1185">Reference proteome</keyword>
<evidence type="ECO:0000313" key="2">
    <source>
        <dbReference type="EMBL" id="MED6283311.1"/>
    </source>
</evidence>
<name>A0ABU7E7V0_9TELE</name>
<keyword evidence="1" id="KW-0812">Transmembrane</keyword>
<reference evidence="2 3" key="1">
    <citation type="submission" date="2021-06" db="EMBL/GenBank/DDBJ databases">
        <authorList>
            <person name="Palmer J.M."/>
        </authorList>
    </citation>
    <scope>NUCLEOTIDE SEQUENCE [LARGE SCALE GENOMIC DNA]</scope>
    <source>
        <strain evidence="2 3">CL_MEX2019</strain>
        <tissue evidence="2">Muscle</tissue>
    </source>
</reference>
<keyword evidence="1" id="KW-1133">Transmembrane helix</keyword>
<accession>A0ABU7E7V0</accession>
<evidence type="ECO:0000313" key="3">
    <source>
        <dbReference type="Proteomes" id="UP001352852"/>
    </source>
</evidence>
<evidence type="ECO:0000256" key="1">
    <source>
        <dbReference type="SAM" id="Phobius"/>
    </source>
</evidence>
<organism evidence="2 3">
    <name type="scientific">Characodon lateralis</name>
    <dbReference type="NCBI Taxonomy" id="208331"/>
    <lineage>
        <taxon>Eukaryota</taxon>
        <taxon>Metazoa</taxon>
        <taxon>Chordata</taxon>
        <taxon>Craniata</taxon>
        <taxon>Vertebrata</taxon>
        <taxon>Euteleostomi</taxon>
        <taxon>Actinopterygii</taxon>
        <taxon>Neopterygii</taxon>
        <taxon>Teleostei</taxon>
        <taxon>Neoteleostei</taxon>
        <taxon>Acanthomorphata</taxon>
        <taxon>Ovalentaria</taxon>
        <taxon>Atherinomorphae</taxon>
        <taxon>Cyprinodontiformes</taxon>
        <taxon>Goodeidae</taxon>
        <taxon>Characodon</taxon>
    </lineage>
</organism>